<accession>A0A5E4PXF3</accession>
<reference evidence="1 2" key="1">
    <citation type="submission" date="2017-07" db="EMBL/GenBank/DDBJ databases">
        <authorList>
            <person name="Talla V."/>
            <person name="Backstrom N."/>
        </authorList>
    </citation>
    <scope>NUCLEOTIDE SEQUENCE [LARGE SCALE GENOMIC DNA]</scope>
</reference>
<keyword evidence="2" id="KW-1185">Reference proteome</keyword>
<protein>
    <submittedName>
        <fullName evidence="1">Uncharacterized protein</fullName>
    </submittedName>
</protein>
<evidence type="ECO:0000313" key="1">
    <source>
        <dbReference type="EMBL" id="VVC90112.1"/>
    </source>
</evidence>
<proteinExistence type="predicted"/>
<dbReference type="EMBL" id="FZQP02000704">
    <property type="protein sequence ID" value="VVC90112.1"/>
    <property type="molecule type" value="Genomic_DNA"/>
</dbReference>
<dbReference type="Proteomes" id="UP000324832">
    <property type="component" value="Unassembled WGS sequence"/>
</dbReference>
<sequence length="71" mass="8539">MVINVYKYVKENWPSNEYPYKTEINKIIDFGNWHSICKVDDFDKSVIRKKKSQFLFKWPITNNSQDFSGSQ</sequence>
<name>A0A5E4PXF3_9NEOP</name>
<evidence type="ECO:0000313" key="2">
    <source>
        <dbReference type="Proteomes" id="UP000324832"/>
    </source>
</evidence>
<dbReference type="AlphaFoldDB" id="A0A5E4PXF3"/>
<organism evidence="1 2">
    <name type="scientific">Leptidea sinapis</name>
    <dbReference type="NCBI Taxonomy" id="189913"/>
    <lineage>
        <taxon>Eukaryota</taxon>
        <taxon>Metazoa</taxon>
        <taxon>Ecdysozoa</taxon>
        <taxon>Arthropoda</taxon>
        <taxon>Hexapoda</taxon>
        <taxon>Insecta</taxon>
        <taxon>Pterygota</taxon>
        <taxon>Neoptera</taxon>
        <taxon>Endopterygota</taxon>
        <taxon>Lepidoptera</taxon>
        <taxon>Glossata</taxon>
        <taxon>Ditrysia</taxon>
        <taxon>Papilionoidea</taxon>
        <taxon>Pieridae</taxon>
        <taxon>Dismorphiinae</taxon>
        <taxon>Leptidea</taxon>
    </lineage>
</organism>
<gene>
    <name evidence="1" type="ORF">LSINAPIS_LOCUS3096</name>
</gene>